<feature type="active site" description="Proton donor" evidence="15">
    <location>
        <position position="54"/>
    </location>
</feature>
<feature type="binding site" evidence="16">
    <location>
        <position position="212"/>
    </location>
    <ligand>
        <name>substrate</name>
    </ligand>
</feature>
<dbReference type="SUPFAM" id="SSF53597">
    <property type="entry name" value="Dihydrofolate reductase-like"/>
    <property type="match status" value="1"/>
</dbReference>
<comment type="cofactor">
    <cofactor evidence="14 17">
        <name>Zn(2+)</name>
        <dbReference type="ChEBI" id="CHEBI:29105"/>
    </cofactor>
    <text evidence="14 17">Binds 1 zinc ion.</text>
</comment>
<comment type="pathway">
    <text evidence="2 14">Cofactor biosynthesis; riboflavin biosynthesis; 5-amino-6-(D-ribitylamino)uracil from GTP: step 2/4.</text>
</comment>
<comment type="catalytic activity">
    <reaction evidence="13 14">
        <text>2,5-diamino-6-hydroxy-4-(5-phosphoribosylamino)-pyrimidine + H2O + H(+) = 5-amino-6-(5-phospho-D-ribosylamino)uracil + NH4(+)</text>
        <dbReference type="Rhea" id="RHEA:21868"/>
        <dbReference type="ChEBI" id="CHEBI:15377"/>
        <dbReference type="ChEBI" id="CHEBI:15378"/>
        <dbReference type="ChEBI" id="CHEBI:28938"/>
        <dbReference type="ChEBI" id="CHEBI:58453"/>
        <dbReference type="ChEBI" id="CHEBI:58614"/>
        <dbReference type="EC" id="3.5.4.26"/>
    </reaction>
</comment>
<dbReference type="InterPro" id="IPR016193">
    <property type="entry name" value="Cytidine_deaminase-like"/>
</dbReference>
<feature type="binding site" evidence="17">
    <location>
        <position position="52"/>
    </location>
    <ligand>
        <name>Zn(2+)</name>
        <dbReference type="ChEBI" id="CHEBI:29105"/>
        <note>catalytic</note>
    </ligand>
</feature>
<evidence type="ECO:0000256" key="17">
    <source>
        <dbReference type="PIRSR" id="PIRSR006769-3"/>
    </source>
</evidence>
<feature type="binding site" evidence="16">
    <location>
        <position position="159"/>
    </location>
    <ligand>
        <name>NADP(+)</name>
        <dbReference type="ChEBI" id="CHEBI:58349"/>
    </ligand>
</feature>
<dbReference type="AlphaFoldDB" id="A0A3F3GZQ4"/>
<dbReference type="STRING" id="709323.GCA_001047135_00519"/>
<dbReference type="Pfam" id="PF00383">
    <property type="entry name" value="dCMP_cyt_deam_1"/>
    <property type="match status" value="1"/>
</dbReference>
<evidence type="ECO:0000256" key="9">
    <source>
        <dbReference type="ARBA" id="ARBA00022857"/>
    </source>
</evidence>
<evidence type="ECO:0000256" key="15">
    <source>
        <dbReference type="PIRSR" id="PIRSR006769-1"/>
    </source>
</evidence>
<dbReference type="PANTHER" id="PTHR38011">
    <property type="entry name" value="DIHYDROFOLATE REDUCTASE FAMILY PROTEIN (AFU_ORTHOLOGUE AFUA_8G06820)"/>
    <property type="match status" value="1"/>
</dbReference>
<keyword evidence="7 14" id="KW-0479">Metal-binding</keyword>
<keyword evidence="10 14" id="KW-0560">Oxidoreductase</keyword>
<keyword evidence="8 14" id="KW-0862">Zinc</keyword>
<gene>
    <name evidence="19" type="primary">ribD</name>
    <name evidence="19" type="ORF">FTRO_0021430</name>
</gene>
<feature type="domain" description="CMP/dCMP-type deaminase" evidence="18">
    <location>
        <begin position="1"/>
        <end position="127"/>
    </location>
</feature>
<dbReference type="InterPro" id="IPR050765">
    <property type="entry name" value="Riboflavin_Biosynth_HTPR"/>
</dbReference>
<evidence type="ECO:0000256" key="16">
    <source>
        <dbReference type="PIRSR" id="PIRSR006769-2"/>
    </source>
</evidence>
<accession>A0A3F3GZQ4</accession>
<sequence>MNDEIGLAWAIALAKQADPKDTWKNPRVGAVIVDHNGQVLGQGYHHRYGDRHAEVDALAQVEPGTDLKSATLYVSLEPCCQQGKVGPCTTALIEAGIGRVVIGSLDPNPAVNGRGVAILQATGVEVDVQGADDNRQALLNPAFVYYHKTGKPYVQLKLAESGDWQVAAQQGQQTKITNQVVDQAIHALRGRQSAILIGSETALVDQPALTVRSVKIDHDQPLRIILDRRGSLQKQVAAGQWATRTLIYSQNKDFVRDFDQVQEWSGDLQELLVDLGQRGCQSLLVEGGPTIIKAFLKAQAWQSFDLYQTASRFGSVGVQGLSPATIAAAGGQLKATKVVGHAIDFHFEREVH</sequence>
<dbReference type="PROSITE" id="PS51747">
    <property type="entry name" value="CYT_DCMP_DEAMINASES_2"/>
    <property type="match status" value="1"/>
</dbReference>
<dbReference type="PIRSF" id="PIRSF006769">
    <property type="entry name" value="RibD"/>
    <property type="match status" value="1"/>
</dbReference>
<dbReference type="GO" id="GO:0008835">
    <property type="term" value="F:diaminohydroxyphosphoribosylaminopyrimidine deaminase activity"/>
    <property type="evidence" value="ECO:0007669"/>
    <property type="project" value="UniProtKB-EC"/>
</dbReference>
<organism evidence="19">
    <name type="scientific">Fructobacillus tropaeoli</name>
    <dbReference type="NCBI Taxonomy" id="709323"/>
    <lineage>
        <taxon>Bacteria</taxon>
        <taxon>Bacillati</taxon>
        <taxon>Bacillota</taxon>
        <taxon>Bacilli</taxon>
        <taxon>Lactobacillales</taxon>
        <taxon>Lactobacillaceae</taxon>
        <taxon>Fructobacillus</taxon>
    </lineage>
</organism>
<comment type="similarity">
    <text evidence="5 14">In the C-terminal section; belongs to the HTP reductase family.</text>
</comment>
<dbReference type="CDD" id="cd01284">
    <property type="entry name" value="Riboflavin_deaminase-reductase"/>
    <property type="match status" value="1"/>
</dbReference>
<dbReference type="PROSITE" id="PS00903">
    <property type="entry name" value="CYT_DCMP_DEAMINASES_1"/>
    <property type="match status" value="1"/>
</dbReference>
<dbReference type="PANTHER" id="PTHR38011:SF7">
    <property type="entry name" value="2,5-DIAMINO-6-RIBOSYLAMINO-4(3H)-PYRIMIDINONE 5'-PHOSPHATE REDUCTASE"/>
    <property type="match status" value="1"/>
</dbReference>
<evidence type="ECO:0000256" key="4">
    <source>
        <dbReference type="ARBA" id="ARBA00005259"/>
    </source>
</evidence>
<feature type="binding site" evidence="16">
    <location>
        <position position="205"/>
    </location>
    <ligand>
        <name>NADP(+)</name>
        <dbReference type="ChEBI" id="CHEBI:58349"/>
    </ligand>
</feature>
<protein>
    <recommendedName>
        <fullName evidence="14">Riboflavin biosynthesis protein RibD</fullName>
    </recommendedName>
    <domain>
        <recommendedName>
            <fullName evidence="14">Diaminohydroxyphosphoribosylaminopyrimidine deaminase</fullName>
            <shortName evidence="14">DRAP deaminase</shortName>
            <ecNumber evidence="14">3.5.4.26</ecNumber>
        </recommendedName>
        <alternativeName>
            <fullName evidence="14">Riboflavin-specific deaminase</fullName>
        </alternativeName>
    </domain>
    <domain>
        <recommendedName>
            <fullName evidence="14">5-amino-6-(5-phosphoribosylamino)uracil reductase</fullName>
            <ecNumber evidence="14">1.1.1.193</ecNumber>
        </recommendedName>
        <alternativeName>
            <fullName evidence="14">HTP reductase</fullName>
        </alternativeName>
    </domain>
</protein>
<name>A0A3F3GZQ4_9LACO</name>
<evidence type="ECO:0000256" key="12">
    <source>
        <dbReference type="ARBA" id="ARBA00049861"/>
    </source>
</evidence>
<dbReference type="GO" id="GO:0008270">
    <property type="term" value="F:zinc ion binding"/>
    <property type="evidence" value="ECO:0007669"/>
    <property type="project" value="InterPro"/>
</dbReference>
<comment type="function">
    <text evidence="1 14">Converts 2,5-diamino-6-(ribosylamino)-4(3h)-pyrimidinone 5'-phosphate into 5-amino-6-(ribosylamino)-2,4(1h,3h)-pyrimidinedione 5'-phosphate.</text>
</comment>
<dbReference type="Gene3D" id="3.40.430.10">
    <property type="entry name" value="Dihydrofolate Reductase, subunit A"/>
    <property type="match status" value="1"/>
</dbReference>
<evidence type="ECO:0000313" key="19">
    <source>
        <dbReference type="EMBL" id="GAP03974.1"/>
    </source>
</evidence>
<dbReference type="Pfam" id="PF01872">
    <property type="entry name" value="RibD_C"/>
    <property type="match status" value="1"/>
</dbReference>
<evidence type="ECO:0000256" key="3">
    <source>
        <dbReference type="ARBA" id="ARBA00004910"/>
    </source>
</evidence>
<dbReference type="Proteomes" id="UP000064514">
    <property type="component" value="Unassembled WGS sequence"/>
</dbReference>
<dbReference type="NCBIfam" id="TIGR00326">
    <property type="entry name" value="eubact_ribD"/>
    <property type="match status" value="1"/>
</dbReference>
<keyword evidence="6 14" id="KW-0686">Riboflavin biosynthesis</keyword>
<comment type="similarity">
    <text evidence="4 14">In the N-terminal section; belongs to the cytidine and deoxycytidylate deaminase family.</text>
</comment>
<keyword evidence="14" id="KW-0378">Hydrolase</keyword>
<evidence type="ECO:0000259" key="18">
    <source>
        <dbReference type="PROSITE" id="PS51747"/>
    </source>
</evidence>
<dbReference type="RefSeq" id="WP_059393448.1">
    <property type="nucleotide sequence ID" value="NZ_DF968079.1"/>
</dbReference>
<evidence type="ECO:0000256" key="8">
    <source>
        <dbReference type="ARBA" id="ARBA00022833"/>
    </source>
</evidence>
<dbReference type="GO" id="GO:0008703">
    <property type="term" value="F:5-amino-6-(5-phosphoribosylamino)uracil reductase activity"/>
    <property type="evidence" value="ECO:0007669"/>
    <property type="project" value="UniProtKB-EC"/>
</dbReference>
<dbReference type="InterPro" id="IPR002734">
    <property type="entry name" value="RibDG_C"/>
</dbReference>
<evidence type="ECO:0000256" key="11">
    <source>
        <dbReference type="ARBA" id="ARBA00023268"/>
    </source>
</evidence>
<comment type="pathway">
    <text evidence="3 14">Cofactor biosynthesis; riboflavin biosynthesis; 5-amino-6-(D-ribitylamino)uracil from GTP: step 3/4.</text>
</comment>
<feature type="binding site" evidence="16">
    <location>
        <position position="201"/>
    </location>
    <ligand>
        <name>NADP(+)</name>
        <dbReference type="ChEBI" id="CHEBI:58349"/>
    </ligand>
</feature>
<feature type="binding site" evidence="17">
    <location>
        <position position="79"/>
    </location>
    <ligand>
        <name>Zn(2+)</name>
        <dbReference type="ChEBI" id="CHEBI:29105"/>
        <note>catalytic</note>
    </ligand>
</feature>
<dbReference type="SUPFAM" id="SSF53927">
    <property type="entry name" value="Cytidine deaminase-like"/>
    <property type="match status" value="1"/>
</dbReference>
<proteinExistence type="inferred from homology"/>
<comment type="catalytic activity">
    <reaction evidence="12 14">
        <text>5-amino-6-(5-phospho-D-ribitylamino)uracil + NADP(+) = 5-amino-6-(5-phospho-D-ribosylamino)uracil + NADPH + H(+)</text>
        <dbReference type="Rhea" id="RHEA:17845"/>
        <dbReference type="ChEBI" id="CHEBI:15378"/>
        <dbReference type="ChEBI" id="CHEBI:57783"/>
        <dbReference type="ChEBI" id="CHEBI:58349"/>
        <dbReference type="ChEBI" id="CHEBI:58421"/>
        <dbReference type="ChEBI" id="CHEBI:58453"/>
        <dbReference type="EC" id="1.1.1.193"/>
    </reaction>
</comment>
<dbReference type="EC" id="3.5.4.26" evidence="14"/>
<evidence type="ECO:0000256" key="13">
    <source>
        <dbReference type="ARBA" id="ARBA00049886"/>
    </source>
</evidence>
<evidence type="ECO:0000256" key="1">
    <source>
        <dbReference type="ARBA" id="ARBA00002151"/>
    </source>
</evidence>
<dbReference type="InterPro" id="IPR002125">
    <property type="entry name" value="CMP_dCMP_dom"/>
</dbReference>
<keyword evidence="9 14" id="KW-0521">NADP</keyword>
<evidence type="ECO:0000256" key="5">
    <source>
        <dbReference type="ARBA" id="ARBA00007417"/>
    </source>
</evidence>
<dbReference type="InterPro" id="IPR016192">
    <property type="entry name" value="APOBEC/CMP_deaminase_Zn-bd"/>
</dbReference>
<evidence type="ECO:0000256" key="2">
    <source>
        <dbReference type="ARBA" id="ARBA00004882"/>
    </source>
</evidence>
<feature type="binding site" evidence="16">
    <location>
        <position position="189"/>
    </location>
    <ligand>
        <name>substrate</name>
    </ligand>
</feature>
<evidence type="ECO:0000256" key="7">
    <source>
        <dbReference type="ARBA" id="ARBA00022723"/>
    </source>
</evidence>
<dbReference type="InterPro" id="IPR024072">
    <property type="entry name" value="DHFR-like_dom_sf"/>
</dbReference>
<keyword evidence="11" id="KW-0511">Multifunctional enzyme</keyword>
<dbReference type="InterPro" id="IPR004794">
    <property type="entry name" value="Eubact_RibD"/>
</dbReference>
<feature type="binding site" evidence="17">
    <location>
        <position position="88"/>
    </location>
    <ligand>
        <name>Zn(2+)</name>
        <dbReference type="ChEBI" id="CHEBI:29105"/>
        <note>catalytic</note>
    </ligand>
</feature>
<dbReference type="EC" id="1.1.1.193" evidence="14"/>
<evidence type="ECO:0000256" key="10">
    <source>
        <dbReference type="ARBA" id="ARBA00023002"/>
    </source>
</evidence>
<dbReference type="Gene3D" id="3.40.140.10">
    <property type="entry name" value="Cytidine Deaminase, domain 2"/>
    <property type="match status" value="1"/>
</dbReference>
<reference evidence="19" key="1">
    <citation type="journal article" date="2015" name="BMC Genomics">
        <title>Comparative genomics of Fructobacillus spp. and Leuconostoc spp. reveals niche-specific evolution of Fructobacillus spp.</title>
        <authorList>
            <person name="Endo A."/>
            <person name="Tanizawa Y."/>
            <person name="Tanaka N."/>
            <person name="Maeno S."/>
            <person name="Kumar H."/>
            <person name="Shiwa Y."/>
            <person name="Okada S."/>
            <person name="Yoshikawa H."/>
            <person name="Dicks L."/>
            <person name="Nakagawa J."/>
            <person name="Arita M."/>
        </authorList>
    </citation>
    <scope>NUCLEOTIDE SEQUENCE [LARGE SCALE GENOMIC DNA]</scope>
    <source>
        <strain evidence="19">F214-1</strain>
    </source>
</reference>
<dbReference type="UniPathway" id="UPA00275">
    <property type="reaction ID" value="UER00401"/>
</dbReference>
<evidence type="ECO:0000256" key="6">
    <source>
        <dbReference type="ARBA" id="ARBA00022619"/>
    </source>
</evidence>
<feature type="binding site" evidence="16">
    <location>
        <position position="286"/>
    </location>
    <ligand>
        <name>substrate</name>
    </ligand>
</feature>
<feature type="binding site" evidence="16">
    <location>
        <begin position="288"/>
        <end position="294"/>
    </location>
    <ligand>
        <name>NADP(+)</name>
        <dbReference type="ChEBI" id="CHEBI:58349"/>
    </ligand>
</feature>
<feature type="binding site" evidence="16">
    <location>
        <position position="209"/>
    </location>
    <ligand>
        <name>substrate</name>
    </ligand>
</feature>
<dbReference type="GO" id="GO:0009231">
    <property type="term" value="P:riboflavin biosynthetic process"/>
    <property type="evidence" value="ECO:0007669"/>
    <property type="project" value="UniProtKB-UniPathway"/>
</dbReference>
<dbReference type="EMBL" id="DF968079">
    <property type="protein sequence ID" value="GAP03974.1"/>
    <property type="molecule type" value="Genomic_DNA"/>
</dbReference>
<evidence type="ECO:0000256" key="14">
    <source>
        <dbReference type="PIRNR" id="PIRNR006769"/>
    </source>
</evidence>